<organism evidence="3">
    <name type="scientific">Klebsiella pneumoniae</name>
    <dbReference type="NCBI Taxonomy" id="573"/>
    <lineage>
        <taxon>Bacteria</taxon>
        <taxon>Pseudomonadati</taxon>
        <taxon>Pseudomonadota</taxon>
        <taxon>Gammaproteobacteria</taxon>
        <taxon>Enterobacterales</taxon>
        <taxon>Enterobacteriaceae</taxon>
        <taxon>Klebsiella/Raoultella group</taxon>
        <taxon>Klebsiella</taxon>
        <taxon>Klebsiella pneumoniae complex</taxon>
    </lineage>
</organism>
<dbReference type="SUPFAM" id="SSF53756">
    <property type="entry name" value="UDP-Glycosyltransferase/glycogen phosphorylase"/>
    <property type="match status" value="1"/>
</dbReference>
<dbReference type="RefSeq" id="WP_004149024.1">
    <property type="nucleotide sequence ID" value="NZ_CAAGZX010000001.1"/>
</dbReference>
<evidence type="ECO:0000313" key="3">
    <source>
        <dbReference type="EMBL" id="CZQ24410.1"/>
    </source>
</evidence>
<protein>
    <submittedName>
        <fullName evidence="3 4">Mannosyltransferase B</fullName>
    </submittedName>
</protein>
<accession>A0A193SD27</accession>
<evidence type="ECO:0000259" key="2">
    <source>
        <dbReference type="Pfam" id="PF00534"/>
    </source>
</evidence>
<gene>
    <name evidence="3" type="primary">wcuI</name>
    <name evidence="4" type="ORF">NCTC8849_04099</name>
</gene>
<dbReference type="CDD" id="cd03809">
    <property type="entry name" value="GT4_MtfB-like"/>
    <property type="match status" value="1"/>
</dbReference>
<dbReference type="Proteomes" id="UP000254799">
    <property type="component" value="Unassembled WGS sequence"/>
</dbReference>
<sequence length="386" mass="43935">MIIMDLMATQSSPEAAFHGGGEYAKCVFYAAIKNGYKDFTGIYNNTLNLDPDITFLCNQNNITLIPVSSSAELVKIVNSHPGSIFYSALPYALNGIDTSIINFIITIHGLRELECPYDEVVWDYTHGLKNKLKVFLKNYVFKSYFLDKVKSNFEKIAVKKNVKIFTVSNHSKYSILSFFPTIDKDDILVFRAPCPFGPHEPECKNHNLLSLGGRKFFLMVSGNRWQKNIVRALRALDNYFDKIADCDLKVIITGSKSPLIKLRNDKRFIFIDYVEGSTLDWLYKNAFCFIYPSLNEGYGYPPLQAMRYGTPVIASCTSSIPEVCADNVLYFDPRNISEIENRILQLSTDGELYNKLALKGSEHYKKILQSQDKDLSKLLRGIFEAR</sequence>
<dbReference type="GO" id="GO:0016757">
    <property type="term" value="F:glycosyltransferase activity"/>
    <property type="evidence" value="ECO:0007669"/>
    <property type="project" value="UniProtKB-KW"/>
</dbReference>
<reference evidence="3" key="1">
    <citation type="submission" date="2016-02" db="EMBL/GenBank/DDBJ databases">
        <authorList>
            <person name="Wen L."/>
            <person name="He K."/>
            <person name="Yang H."/>
        </authorList>
    </citation>
    <scope>NUCLEOTIDE SEQUENCE</scope>
    <source>
        <strain evidence="3">AKPRH101082</strain>
    </source>
</reference>
<dbReference type="PANTHER" id="PTHR46401:SF2">
    <property type="entry name" value="GLYCOSYLTRANSFERASE WBBK-RELATED"/>
    <property type="match status" value="1"/>
</dbReference>
<dbReference type="PATRIC" id="fig|573.1353.peg.4330"/>
<keyword evidence="3" id="KW-0328">Glycosyltransferase</keyword>
<reference evidence="3" key="2">
    <citation type="submission" date="2016-06" db="EMBL/GenBank/DDBJ databases">
        <title>Towards a vaccine: An investigation of Klebsiella pneumoniae surface antigens.</title>
        <authorList>
            <person name="Follador R."/>
            <person name="Heinz E."/>
            <person name="Wyres K.L."/>
            <person name="Ellington M.J."/>
            <person name="Kowarik M."/>
            <person name="Holt K.E."/>
            <person name="Thomson N.R."/>
        </authorList>
    </citation>
    <scope>NUCLEOTIDE SEQUENCE</scope>
    <source>
        <strain evidence="3">AKPRH101082</strain>
    </source>
</reference>
<dbReference type="EMBL" id="UGLC01000002">
    <property type="protein sequence ID" value="STT55484.1"/>
    <property type="molecule type" value="Genomic_DNA"/>
</dbReference>
<name>A0A193SD27_KLEPN</name>
<dbReference type="EMBL" id="LT174553">
    <property type="protein sequence ID" value="CZQ24410.1"/>
    <property type="molecule type" value="Genomic_DNA"/>
</dbReference>
<proteinExistence type="predicted"/>
<dbReference type="Pfam" id="PF00534">
    <property type="entry name" value="Glycos_transf_1"/>
    <property type="match status" value="1"/>
</dbReference>
<evidence type="ECO:0000313" key="5">
    <source>
        <dbReference type="Proteomes" id="UP000254799"/>
    </source>
</evidence>
<dbReference type="InterPro" id="IPR001296">
    <property type="entry name" value="Glyco_trans_1"/>
</dbReference>
<evidence type="ECO:0000256" key="1">
    <source>
        <dbReference type="ARBA" id="ARBA00022679"/>
    </source>
</evidence>
<dbReference type="AlphaFoldDB" id="A0A193SD27"/>
<dbReference type="GO" id="GO:0009103">
    <property type="term" value="P:lipopolysaccharide biosynthetic process"/>
    <property type="evidence" value="ECO:0007669"/>
    <property type="project" value="TreeGrafter"/>
</dbReference>
<keyword evidence="1 3" id="KW-0808">Transferase</keyword>
<reference evidence="4 5" key="3">
    <citation type="submission" date="2018-06" db="EMBL/GenBank/DDBJ databases">
        <authorList>
            <consortium name="Pathogen Informatics"/>
            <person name="Doyle S."/>
        </authorList>
    </citation>
    <scope>NUCLEOTIDE SEQUENCE [LARGE SCALE GENOMIC DNA]</scope>
    <source>
        <strain evidence="4 5">NCTC8849</strain>
    </source>
</reference>
<dbReference type="Gene3D" id="3.40.50.2000">
    <property type="entry name" value="Glycogen Phosphorylase B"/>
    <property type="match status" value="1"/>
</dbReference>
<dbReference type="PANTHER" id="PTHR46401">
    <property type="entry name" value="GLYCOSYLTRANSFERASE WBBK-RELATED"/>
    <property type="match status" value="1"/>
</dbReference>
<evidence type="ECO:0000313" key="4">
    <source>
        <dbReference type="EMBL" id="STT55484.1"/>
    </source>
</evidence>
<feature type="domain" description="Glycosyl transferase family 1" evidence="2">
    <location>
        <begin position="212"/>
        <end position="358"/>
    </location>
</feature>